<accession>A0A1W0XDV1</accession>
<sequence>MAAPPPSGLLYTDKPTPMQCPHCQQPITTVVTYENGSKTWIAAILCCFVGCCCIPFCINALKNAVHTCPKCGVVVGVCSK</sequence>
<dbReference type="PANTHER" id="PTHR23292:SF6">
    <property type="entry name" value="FI16602P1-RELATED"/>
    <property type="match status" value="1"/>
</dbReference>
<comment type="caution">
    <text evidence="10">The sequence shown here is derived from an EMBL/GenBank/DDBJ whole genome shotgun (WGS) entry which is preliminary data.</text>
</comment>
<evidence type="ECO:0000256" key="7">
    <source>
        <dbReference type="ARBA" id="ARBA00023136"/>
    </source>
</evidence>
<organism evidence="10 11">
    <name type="scientific">Hypsibius exemplaris</name>
    <name type="common">Freshwater tardigrade</name>
    <dbReference type="NCBI Taxonomy" id="2072580"/>
    <lineage>
        <taxon>Eukaryota</taxon>
        <taxon>Metazoa</taxon>
        <taxon>Ecdysozoa</taxon>
        <taxon>Tardigrada</taxon>
        <taxon>Eutardigrada</taxon>
        <taxon>Parachela</taxon>
        <taxon>Hypsibioidea</taxon>
        <taxon>Hypsibiidae</taxon>
        <taxon>Hypsibius</taxon>
    </lineage>
</organism>
<dbReference type="PANTHER" id="PTHR23292">
    <property type="entry name" value="LIPOPOLYSACCHARIDE-INDUCED TUMOR NECROSIS FACTOR-ALPHA FACTOR"/>
    <property type="match status" value="1"/>
</dbReference>
<keyword evidence="8" id="KW-0812">Transmembrane</keyword>
<dbReference type="EMBL" id="MTYJ01000002">
    <property type="protein sequence ID" value="OQV25649.1"/>
    <property type="molecule type" value="Genomic_DNA"/>
</dbReference>
<evidence type="ECO:0000313" key="10">
    <source>
        <dbReference type="EMBL" id="OQV25649.1"/>
    </source>
</evidence>
<comment type="subcellular location">
    <subcellularLocation>
        <location evidence="2">Endosome membrane</location>
        <topology evidence="2">Peripheral membrane protein</topology>
    </subcellularLocation>
    <subcellularLocation>
        <location evidence="1">Late endosome membrane</location>
    </subcellularLocation>
    <subcellularLocation>
        <location evidence="3">Lysosome membrane</location>
        <topology evidence="3">Peripheral membrane protein</topology>
        <orientation evidence="3">Cytoplasmic side</orientation>
    </subcellularLocation>
</comment>
<keyword evidence="5" id="KW-0479">Metal-binding</keyword>
<dbReference type="InterPro" id="IPR037519">
    <property type="entry name" value="LITAF_fam"/>
</dbReference>
<dbReference type="GO" id="GO:0008270">
    <property type="term" value="F:zinc ion binding"/>
    <property type="evidence" value="ECO:0007669"/>
    <property type="project" value="TreeGrafter"/>
</dbReference>
<evidence type="ECO:0000256" key="5">
    <source>
        <dbReference type="ARBA" id="ARBA00022723"/>
    </source>
</evidence>
<evidence type="ECO:0000256" key="4">
    <source>
        <dbReference type="ARBA" id="ARBA00005975"/>
    </source>
</evidence>
<comment type="similarity">
    <text evidence="4">Belongs to the CDIP1/LITAF family.</text>
</comment>
<evidence type="ECO:0000259" key="9">
    <source>
        <dbReference type="PROSITE" id="PS51837"/>
    </source>
</evidence>
<keyword evidence="11" id="KW-1185">Reference proteome</keyword>
<dbReference type="AlphaFoldDB" id="A0A1W0XDV1"/>
<dbReference type="SMART" id="SM00714">
    <property type="entry name" value="LITAF"/>
    <property type="match status" value="1"/>
</dbReference>
<proteinExistence type="inferred from homology"/>
<reference evidence="11" key="1">
    <citation type="submission" date="2017-01" db="EMBL/GenBank/DDBJ databases">
        <title>Comparative genomics of anhydrobiosis in the tardigrade Hypsibius dujardini.</title>
        <authorList>
            <person name="Yoshida Y."/>
            <person name="Koutsovoulos G."/>
            <person name="Laetsch D."/>
            <person name="Stevens L."/>
            <person name="Kumar S."/>
            <person name="Horikawa D."/>
            <person name="Ishino K."/>
            <person name="Komine S."/>
            <person name="Tomita M."/>
            <person name="Blaxter M."/>
            <person name="Arakawa K."/>
        </authorList>
    </citation>
    <scope>NUCLEOTIDE SEQUENCE [LARGE SCALE GENOMIC DNA]</scope>
    <source>
        <strain evidence="11">Z151</strain>
    </source>
</reference>
<gene>
    <name evidence="10" type="ORF">BV898_00584</name>
</gene>
<keyword evidence="6" id="KW-0862">Zinc</keyword>
<name>A0A1W0XDV1_HYPEX</name>
<dbReference type="InterPro" id="IPR006629">
    <property type="entry name" value="LITAF"/>
</dbReference>
<dbReference type="GO" id="GO:0005765">
    <property type="term" value="C:lysosomal membrane"/>
    <property type="evidence" value="ECO:0007669"/>
    <property type="project" value="UniProtKB-SubCell"/>
</dbReference>
<feature type="domain" description="LITAF" evidence="9">
    <location>
        <begin position="1"/>
        <end position="80"/>
    </location>
</feature>
<protein>
    <recommendedName>
        <fullName evidence="9">LITAF domain-containing protein</fullName>
    </recommendedName>
</protein>
<evidence type="ECO:0000256" key="2">
    <source>
        <dbReference type="ARBA" id="ARBA00004481"/>
    </source>
</evidence>
<dbReference type="OrthoDB" id="4713066at2759"/>
<dbReference type="Pfam" id="PF10601">
    <property type="entry name" value="zf-LITAF-like"/>
    <property type="match status" value="1"/>
</dbReference>
<keyword evidence="7 8" id="KW-0472">Membrane</keyword>
<evidence type="ECO:0000256" key="3">
    <source>
        <dbReference type="ARBA" id="ARBA00004630"/>
    </source>
</evidence>
<evidence type="ECO:0000256" key="6">
    <source>
        <dbReference type="ARBA" id="ARBA00022833"/>
    </source>
</evidence>
<dbReference type="Proteomes" id="UP000192578">
    <property type="component" value="Unassembled WGS sequence"/>
</dbReference>
<evidence type="ECO:0000313" key="11">
    <source>
        <dbReference type="Proteomes" id="UP000192578"/>
    </source>
</evidence>
<feature type="transmembrane region" description="Helical" evidence="8">
    <location>
        <begin position="40"/>
        <end position="61"/>
    </location>
</feature>
<keyword evidence="8" id="KW-1133">Transmembrane helix</keyword>
<evidence type="ECO:0000256" key="8">
    <source>
        <dbReference type="SAM" id="Phobius"/>
    </source>
</evidence>
<evidence type="ECO:0000256" key="1">
    <source>
        <dbReference type="ARBA" id="ARBA00004414"/>
    </source>
</evidence>
<dbReference type="PROSITE" id="PS51837">
    <property type="entry name" value="LITAF"/>
    <property type="match status" value="1"/>
</dbReference>
<dbReference type="GO" id="GO:0031902">
    <property type="term" value="C:late endosome membrane"/>
    <property type="evidence" value="ECO:0007669"/>
    <property type="project" value="UniProtKB-SubCell"/>
</dbReference>